<dbReference type="RefSeq" id="WP_149779420.1">
    <property type="nucleotide sequence ID" value="NZ_FRCB01000004.1"/>
</dbReference>
<dbReference type="PANTHER" id="PTHR38030:SF2">
    <property type="entry name" value="PROTOPORPHYRINOGEN IX DEHYDROGENASE [QUINONE]"/>
    <property type="match status" value="1"/>
</dbReference>
<dbReference type="GO" id="GO:0006783">
    <property type="term" value="P:heme biosynthetic process"/>
    <property type="evidence" value="ECO:0007669"/>
    <property type="project" value="TreeGrafter"/>
</dbReference>
<reference evidence="2 3" key="1">
    <citation type="submission" date="2016-11" db="EMBL/GenBank/DDBJ databases">
        <authorList>
            <person name="Varghese N."/>
            <person name="Submissions S."/>
        </authorList>
    </citation>
    <scope>NUCLEOTIDE SEQUENCE [LARGE SCALE GENOMIC DNA]</scope>
    <source>
        <strain evidence="2 3">DSM 28249</strain>
    </source>
</reference>
<evidence type="ECO:0000313" key="3">
    <source>
        <dbReference type="Proteomes" id="UP000322545"/>
    </source>
</evidence>
<dbReference type="GO" id="GO:0070819">
    <property type="term" value="F:menaquinone-dependent protoporphyrinogen oxidase activity"/>
    <property type="evidence" value="ECO:0007669"/>
    <property type="project" value="TreeGrafter"/>
</dbReference>
<dbReference type="InterPro" id="IPR029039">
    <property type="entry name" value="Flavoprotein-like_sf"/>
</dbReference>
<feature type="domain" description="Flavodoxin" evidence="1">
    <location>
        <begin position="4"/>
        <end position="150"/>
    </location>
</feature>
<dbReference type="Gene3D" id="3.40.50.360">
    <property type="match status" value="1"/>
</dbReference>
<dbReference type="PANTHER" id="PTHR38030">
    <property type="entry name" value="PROTOPORPHYRINOGEN IX DEHYDROGENASE [MENAQUINONE]"/>
    <property type="match status" value="1"/>
</dbReference>
<sequence>MKILIVYATTEGQTRRICQVCSDTLIAAGHSVELLQASGADEIDIARFDAAILAASLHMQHYQKEMAHFAAEHAEALGHLPTVFLSVSLAIVGGDPDELADLETIAQRFFEDTGWHPRRVEQIAGAFRFTQYDFLKSWAMRWVASQKGQTVDPNADTEYTDWTALKAMVSDWAAKVDKAC</sequence>
<dbReference type="GO" id="GO:0010181">
    <property type="term" value="F:FMN binding"/>
    <property type="evidence" value="ECO:0007669"/>
    <property type="project" value="TreeGrafter"/>
</dbReference>
<dbReference type="EMBL" id="FRCB01000004">
    <property type="protein sequence ID" value="SHM05020.1"/>
    <property type="molecule type" value="Genomic_DNA"/>
</dbReference>
<name>A0A1M7FM09_9RHOB</name>
<dbReference type="AlphaFoldDB" id="A0A1M7FM09"/>
<dbReference type="Proteomes" id="UP000322545">
    <property type="component" value="Unassembled WGS sequence"/>
</dbReference>
<proteinExistence type="predicted"/>
<dbReference type="SUPFAM" id="SSF52218">
    <property type="entry name" value="Flavoproteins"/>
    <property type="match status" value="1"/>
</dbReference>
<protein>
    <submittedName>
        <fullName evidence="2">Menaquinone-dependent protoporphyrinogen oxidase</fullName>
    </submittedName>
</protein>
<dbReference type="Pfam" id="PF12724">
    <property type="entry name" value="Flavodoxin_5"/>
    <property type="match status" value="1"/>
</dbReference>
<organism evidence="2 3">
    <name type="scientific">Roseovarius litoreus</name>
    <dbReference type="NCBI Taxonomy" id="1155722"/>
    <lineage>
        <taxon>Bacteria</taxon>
        <taxon>Pseudomonadati</taxon>
        <taxon>Pseudomonadota</taxon>
        <taxon>Alphaproteobacteria</taxon>
        <taxon>Rhodobacterales</taxon>
        <taxon>Roseobacteraceae</taxon>
        <taxon>Roseovarius</taxon>
    </lineage>
</organism>
<evidence type="ECO:0000313" key="2">
    <source>
        <dbReference type="EMBL" id="SHM05020.1"/>
    </source>
</evidence>
<keyword evidence="3" id="KW-1185">Reference proteome</keyword>
<gene>
    <name evidence="2" type="ORF">SAMN05443432_104248</name>
</gene>
<accession>A0A1M7FM09</accession>
<evidence type="ECO:0000259" key="1">
    <source>
        <dbReference type="Pfam" id="PF12724"/>
    </source>
</evidence>
<dbReference type="InterPro" id="IPR026816">
    <property type="entry name" value="Flavodoxin_dom"/>
</dbReference>
<dbReference type="InterPro" id="IPR052200">
    <property type="entry name" value="Protoporphyrinogen_IX_DH"/>
</dbReference>